<accession>A0AAV4YCP3</accession>
<evidence type="ECO:0000313" key="1">
    <source>
        <dbReference type="EMBL" id="GIZ03937.1"/>
    </source>
</evidence>
<reference evidence="1 2" key="1">
    <citation type="submission" date="2021-06" db="EMBL/GenBank/DDBJ databases">
        <title>Caerostris extrusa draft genome.</title>
        <authorList>
            <person name="Kono N."/>
            <person name="Arakawa K."/>
        </authorList>
    </citation>
    <scope>NUCLEOTIDE SEQUENCE [LARGE SCALE GENOMIC DNA]</scope>
</reference>
<sequence length="114" mass="12846">MISELTPPLFIPPKESGVQKLHTPPTGAGCKTLHPIFGFHQWQKFFCCEIANDRRKLTSMECEVTSAKLFPPTSAITAKTRDAIENYRELSGSKLGEKNFRRYLCGGKWQSAKN</sequence>
<organism evidence="1 2">
    <name type="scientific">Caerostris extrusa</name>
    <name type="common">Bark spider</name>
    <name type="synonym">Caerostris bankana</name>
    <dbReference type="NCBI Taxonomy" id="172846"/>
    <lineage>
        <taxon>Eukaryota</taxon>
        <taxon>Metazoa</taxon>
        <taxon>Ecdysozoa</taxon>
        <taxon>Arthropoda</taxon>
        <taxon>Chelicerata</taxon>
        <taxon>Arachnida</taxon>
        <taxon>Araneae</taxon>
        <taxon>Araneomorphae</taxon>
        <taxon>Entelegynae</taxon>
        <taxon>Araneoidea</taxon>
        <taxon>Araneidae</taxon>
        <taxon>Caerostris</taxon>
    </lineage>
</organism>
<evidence type="ECO:0000313" key="2">
    <source>
        <dbReference type="Proteomes" id="UP001054945"/>
    </source>
</evidence>
<dbReference type="AlphaFoldDB" id="A0AAV4YCP3"/>
<dbReference type="Proteomes" id="UP001054945">
    <property type="component" value="Unassembled WGS sequence"/>
</dbReference>
<name>A0AAV4YCP3_CAEEX</name>
<gene>
    <name evidence="1" type="ORF">CEXT_707001</name>
</gene>
<dbReference type="EMBL" id="BPLR01019014">
    <property type="protein sequence ID" value="GIZ03937.1"/>
    <property type="molecule type" value="Genomic_DNA"/>
</dbReference>
<keyword evidence="2" id="KW-1185">Reference proteome</keyword>
<protein>
    <submittedName>
        <fullName evidence="1">Uncharacterized protein</fullName>
    </submittedName>
</protein>
<proteinExistence type="predicted"/>
<comment type="caution">
    <text evidence="1">The sequence shown here is derived from an EMBL/GenBank/DDBJ whole genome shotgun (WGS) entry which is preliminary data.</text>
</comment>